<evidence type="ECO:0000313" key="2">
    <source>
        <dbReference type="Proteomes" id="UP000553632"/>
    </source>
</evidence>
<sequence length="866" mass="95205">MERLINGEAVFIGSVASEAANTLPISASDSMSLEDDGWTFRGAMEKDGVRVNEWVKKSFQGIDHSSGFNYTFIYMANLAPDTWNLYMDRNNEKPLKIVATNAMHGHAIHQEMTITNFEKKDGFMPSEQAHQRFYDLYQINTGGAPMSASGATIAEQQGGTFSAMRESLLSGHIPSDPDSLADSASWLSRRHLRSSQVIPYFTVEHGTAASVYFERLKTPPRQLLEYQYPKGCAESDDMDGLCTTITLDASLFSSIATLNLDMQLPDVKKKGRTAQLSLTVELLLDPENGNLALDLDVEASGCALVFQLGGSVAISITVCLEADGDAEYDDKAFTFSAYIPASVTFSITLPVVGNIIDATIDGKIECNAGNNNNVRAYGNIGTSADAAGIASASIKLDILAVTVDNNLGKWQMSSNYFMTTTTPELVTVHSLRNGESFFIGSAPPQAHKLHIKADDSLSLEEDGWTPYGSLVENDGVRQNLWAKYGFKGVDPATGFHHSYAHEANLAPDTWTLFMDEHNEKPLKLVASNSMHDNAYHQEVLFTRFHKNNSFLTADQAKERLFYLYEIGNHHNQGASRRLRSTRKHLDTFGSAVDSLLSGHIPSDPGKLIHSAAWLKKHHKSSSIIPYFAAKAGSAAAKYFGRHIGSRRLVAFDFQYPKGCQAWGGTKDFCIAIQVSAANDSYADGYLHVDFPNVQRTERGAILDVDITMWYDDFDLDFEVNGDGCSVVYRLGSSVSISVTICVEATGNCNCNLDTGICIASIQAWAYFRVHLPNPIGNIIEITLTSNLDVLAGPAYFMRANGSIGTSASIDIPSASASITFHFVAVFVDKYLQKWHLTGWLTFDAQISFLFWNPSRHKQFPLFSHAY</sequence>
<organism evidence="1 2">
    <name type="scientific">Perkinsus olseni</name>
    <name type="common">Perkinsus atlanticus</name>
    <dbReference type="NCBI Taxonomy" id="32597"/>
    <lineage>
        <taxon>Eukaryota</taxon>
        <taxon>Sar</taxon>
        <taxon>Alveolata</taxon>
        <taxon>Perkinsozoa</taxon>
        <taxon>Perkinsea</taxon>
        <taxon>Perkinsida</taxon>
        <taxon>Perkinsidae</taxon>
        <taxon>Perkinsus</taxon>
    </lineage>
</organism>
<dbReference type="Proteomes" id="UP000553632">
    <property type="component" value="Unassembled WGS sequence"/>
</dbReference>
<dbReference type="InterPro" id="IPR046628">
    <property type="entry name" value="DUF6740"/>
</dbReference>
<accession>A0A7J6RR18</accession>
<evidence type="ECO:0000313" key="1">
    <source>
        <dbReference type="EMBL" id="KAF4723134.1"/>
    </source>
</evidence>
<dbReference type="Pfam" id="PF20525">
    <property type="entry name" value="DUF6740"/>
    <property type="match status" value="2"/>
</dbReference>
<dbReference type="AlphaFoldDB" id="A0A7J6RR18"/>
<name>A0A7J6RR18_PEROL</name>
<protein>
    <submittedName>
        <fullName evidence="1">Uncharacterized protein</fullName>
    </submittedName>
</protein>
<proteinExistence type="predicted"/>
<gene>
    <name evidence="1" type="ORF">FOZ63_033486</name>
</gene>
<dbReference type="EMBL" id="JABANO010023679">
    <property type="protein sequence ID" value="KAF4723134.1"/>
    <property type="molecule type" value="Genomic_DNA"/>
</dbReference>
<reference evidence="1 2" key="1">
    <citation type="submission" date="2020-04" db="EMBL/GenBank/DDBJ databases">
        <title>Perkinsus olseni comparative genomics.</title>
        <authorList>
            <person name="Bogema D.R."/>
        </authorList>
    </citation>
    <scope>NUCLEOTIDE SEQUENCE [LARGE SCALE GENOMIC DNA]</scope>
    <source>
        <strain evidence="1 2">ATCC PRA-207</strain>
    </source>
</reference>
<comment type="caution">
    <text evidence="1">The sequence shown here is derived from an EMBL/GenBank/DDBJ whole genome shotgun (WGS) entry which is preliminary data.</text>
</comment>
<keyword evidence="2" id="KW-1185">Reference proteome</keyword>